<dbReference type="AlphaFoldDB" id="A0AAD7SXQ3"/>
<dbReference type="EMBL" id="JAINUG010000025">
    <property type="protein sequence ID" value="KAJ8410719.1"/>
    <property type="molecule type" value="Genomic_DNA"/>
</dbReference>
<dbReference type="Proteomes" id="UP001221898">
    <property type="component" value="Unassembled WGS sequence"/>
</dbReference>
<gene>
    <name evidence="2" type="ORF">AAFF_G00186760</name>
</gene>
<feature type="region of interest" description="Disordered" evidence="1">
    <location>
        <begin position="22"/>
        <end position="44"/>
    </location>
</feature>
<reference evidence="2" key="1">
    <citation type="journal article" date="2023" name="Science">
        <title>Genome structures resolve the early diversification of teleost fishes.</title>
        <authorList>
            <person name="Parey E."/>
            <person name="Louis A."/>
            <person name="Montfort J."/>
            <person name="Bouchez O."/>
            <person name="Roques C."/>
            <person name="Iampietro C."/>
            <person name="Lluch J."/>
            <person name="Castinel A."/>
            <person name="Donnadieu C."/>
            <person name="Desvignes T."/>
            <person name="Floi Bucao C."/>
            <person name="Jouanno E."/>
            <person name="Wen M."/>
            <person name="Mejri S."/>
            <person name="Dirks R."/>
            <person name="Jansen H."/>
            <person name="Henkel C."/>
            <person name="Chen W.J."/>
            <person name="Zahm M."/>
            <person name="Cabau C."/>
            <person name="Klopp C."/>
            <person name="Thompson A.W."/>
            <person name="Robinson-Rechavi M."/>
            <person name="Braasch I."/>
            <person name="Lecointre G."/>
            <person name="Bobe J."/>
            <person name="Postlethwait J.H."/>
            <person name="Berthelot C."/>
            <person name="Roest Crollius H."/>
            <person name="Guiguen Y."/>
        </authorList>
    </citation>
    <scope>NUCLEOTIDE SEQUENCE</scope>
    <source>
        <strain evidence="2">NC1722</strain>
    </source>
</reference>
<evidence type="ECO:0000313" key="2">
    <source>
        <dbReference type="EMBL" id="KAJ8410719.1"/>
    </source>
</evidence>
<proteinExistence type="predicted"/>
<accession>A0AAD7SXQ3</accession>
<keyword evidence="3" id="KW-1185">Reference proteome</keyword>
<name>A0AAD7SXQ3_9TELE</name>
<sequence>MRPLGYPTMLCDSLSRRAKRSHGTESCRSVGHLPPVGARSAHGGLDRGVRGGRLHCLFLGDNGRGCQQMYHKKITKRG</sequence>
<organism evidence="2 3">
    <name type="scientific">Aldrovandia affinis</name>
    <dbReference type="NCBI Taxonomy" id="143900"/>
    <lineage>
        <taxon>Eukaryota</taxon>
        <taxon>Metazoa</taxon>
        <taxon>Chordata</taxon>
        <taxon>Craniata</taxon>
        <taxon>Vertebrata</taxon>
        <taxon>Euteleostomi</taxon>
        <taxon>Actinopterygii</taxon>
        <taxon>Neopterygii</taxon>
        <taxon>Teleostei</taxon>
        <taxon>Notacanthiformes</taxon>
        <taxon>Halosauridae</taxon>
        <taxon>Aldrovandia</taxon>
    </lineage>
</organism>
<protein>
    <submittedName>
        <fullName evidence="2">Uncharacterized protein</fullName>
    </submittedName>
</protein>
<evidence type="ECO:0000256" key="1">
    <source>
        <dbReference type="SAM" id="MobiDB-lite"/>
    </source>
</evidence>
<comment type="caution">
    <text evidence="2">The sequence shown here is derived from an EMBL/GenBank/DDBJ whole genome shotgun (WGS) entry which is preliminary data.</text>
</comment>
<evidence type="ECO:0000313" key="3">
    <source>
        <dbReference type="Proteomes" id="UP001221898"/>
    </source>
</evidence>